<dbReference type="Proteomes" id="UP000243338">
    <property type="component" value="Unassembled WGS sequence"/>
</dbReference>
<keyword evidence="1" id="KW-1133">Transmembrane helix</keyword>
<proteinExistence type="predicted"/>
<name>A0A1H9Y0C5_9EURY</name>
<sequence length="92" mass="10064">MSRYKHLYSTGIEEIIMSKELKTLPVVTREQKTKESCSTKGCGTGACAGGFGIRAGSEKSVVYRNILTYLLIGIVMLLTAYITLNIITSILD</sequence>
<evidence type="ECO:0000256" key="1">
    <source>
        <dbReference type="SAM" id="Phobius"/>
    </source>
</evidence>
<keyword evidence="3" id="KW-1185">Reference proteome</keyword>
<feature type="transmembrane region" description="Helical" evidence="1">
    <location>
        <begin position="66"/>
        <end position="91"/>
    </location>
</feature>
<accession>A0A1H9Y0C5</accession>
<dbReference type="EMBL" id="FOHQ01000001">
    <property type="protein sequence ID" value="SES62058.1"/>
    <property type="molecule type" value="Genomic_DNA"/>
</dbReference>
<evidence type="ECO:0000313" key="2">
    <source>
        <dbReference type="EMBL" id="SES62058.1"/>
    </source>
</evidence>
<reference evidence="3" key="1">
    <citation type="submission" date="2016-10" db="EMBL/GenBank/DDBJ databases">
        <authorList>
            <person name="Varghese N."/>
            <person name="Submissions S."/>
        </authorList>
    </citation>
    <scope>NUCLEOTIDE SEQUENCE [LARGE SCALE GENOMIC DNA]</scope>
    <source>
        <strain evidence="3">SLH 33</strain>
    </source>
</reference>
<dbReference type="AlphaFoldDB" id="A0A1H9Y0C5"/>
<keyword evidence="1" id="KW-0472">Membrane</keyword>
<protein>
    <submittedName>
        <fullName evidence="2">Uncharacterized protein</fullName>
    </submittedName>
</protein>
<keyword evidence="1" id="KW-0812">Transmembrane</keyword>
<organism evidence="2 3">
    <name type="scientific">Methanococcoides vulcani</name>
    <dbReference type="NCBI Taxonomy" id="1353158"/>
    <lineage>
        <taxon>Archaea</taxon>
        <taxon>Methanobacteriati</taxon>
        <taxon>Methanobacteriota</taxon>
        <taxon>Stenosarchaea group</taxon>
        <taxon>Methanomicrobia</taxon>
        <taxon>Methanosarcinales</taxon>
        <taxon>Methanosarcinaceae</taxon>
        <taxon>Methanococcoides</taxon>
    </lineage>
</organism>
<evidence type="ECO:0000313" key="3">
    <source>
        <dbReference type="Proteomes" id="UP000243338"/>
    </source>
</evidence>
<gene>
    <name evidence="2" type="ORF">SAMN04488587_0071</name>
</gene>